<sequence length="318" mass="35943">MSISFQILLEEERIIRGDFFPSANLTRGILIICHGFKGFKDWGMFPYAARKIAQEVDVVTFNFSYNGVGENLTEFTELEKFAHNTYTRELEDINSVVTLFSNHEDVKNTLLDQQSAGRGEPVVFHSCESGLHAPVAGSSSLPLFLLGHSRGGGVSIIYALDHGTEIAGVISWNGITNVDLFSPKIKEEMRTKGRSSVQNARTRQELPLDVEILHDMERNKERFDIYSRIRDIQVPLLLIQGTKDALHLREGSERLVKLNRAVNWVQIEEGNHTFNTVHPFKGTTKPLEKAIDETLAFIRKKLEDWKIQAKSESKTDTG</sequence>
<proteinExistence type="predicted"/>
<keyword evidence="1" id="KW-0378">Hydrolase</keyword>
<dbReference type="RefSeq" id="WP_024094473.1">
    <property type="nucleotide sequence ID" value="NZ_CP019794.1"/>
</dbReference>
<reference evidence="1 2" key="1">
    <citation type="submission" date="2017-03" db="EMBL/GenBank/DDBJ databases">
        <title>Paenibacillus larvae genome sequencing.</title>
        <authorList>
            <person name="Dingman D.W."/>
        </authorList>
    </citation>
    <scope>NUCLEOTIDE SEQUENCE [LARGE SCALE GENOMIC DNA]</scope>
    <source>
        <strain evidence="1 2">SAG 10367</strain>
    </source>
</reference>
<dbReference type="GeneID" id="64219629"/>
<dbReference type="PANTHER" id="PTHR42886:SF53">
    <property type="entry name" value="ALPHA_BETA-HYDROLASES SUPERFAMILY PROTEIN"/>
    <property type="match status" value="1"/>
</dbReference>
<dbReference type="GO" id="GO:0016787">
    <property type="term" value="F:hydrolase activity"/>
    <property type="evidence" value="ECO:0007669"/>
    <property type="project" value="UniProtKB-KW"/>
</dbReference>
<dbReference type="InterPro" id="IPR029058">
    <property type="entry name" value="AB_hydrolase_fold"/>
</dbReference>
<evidence type="ECO:0000313" key="2">
    <source>
        <dbReference type="Proteomes" id="UP000192727"/>
    </source>
</evidence>
<dbReference type="Gene3D" id="3.40.50.1820">
    <property type="entry name" value="alpha/beta hydrolase"/>
    <property type="match status" value="1"/>
</dbReference>
<evidence type="ECO:0000313" key="1">
    <source>
        <dbReference type="EMBL" id="ARF67079.1"/>
    </source>
</evidence>
<dbReference type="EMBL" id="CP020557">
    <property type="protein sequence ID" value="ARF67079.1"/>
    <property type="molecule type" value="Genomic_DNA"/>
</dbReference>
<name>A0A1U9YIL2_9BACL</name>
<dbReference type="AlphaFoldDB" id="A0A1U9YIL2"/>
<organism evidence="1 2">
    <name type="scientific">Paenibacillus larvae subsp. pulvifaciens</name>
    <dbReference type="NCBI Taxonomy" id="1477"/>
    <lineage>
        <taxon>Bacteria</taxon>
        <taxon>Bacillati</taxon>
        <taxon>Bacillota</taxon>
        <taxon>Bacilli</taxon>
        <taxon>Bacillales</taxon>
        <taxon>Paenibacillaceae</taxon>
        <taxon>Paenibacillus</taxon>
    </lineage>
</organism>
<gene>
    <name evidence="1" type="ORF">B7C51_03500</name>
</gene>
<accession>A0A1U9YIL2</accession>
<dbReference type="Proteomes" id="UP000192727">
    <property type="component" value="Chromosome"/>
</dbReference>
<protein>
    <submittedName>
        <fullName evidence="1">Alpha/beta hydrolase</fullName>
    </submittedName>
</protein>
<dbReference type="SUPFAM" id="SSF53474">
    <property type="entry name" value="alpha/beta-Hydrolases"/>
    <property type="match status" value="1"/>
</dbReference>
<dbReference type="PANTHER" id="PTHR42886">
    <property type="entry name" value="RE40534P-RELATED"/>
    <property type="match status" value="1"/>
</dbReference>